<evidence type="ECO:0000256" key="9">
    <source>
        <dbReference type="ARBA" id="ARBA00023315"/>
    </source>
</evidence>
<keyword evidence="5 10" id="KW-0276">Fatty acid metabolism</keyword>
<protein>
    <recommendedName>
        <fullName evidence="10">Beta-ketoacyl-[acyl-carrier-protein] synthase III</fullName>
        <shortName evidence="10">Beta-ketoacyl-ACP synthase III</shortName>
        <shortName evidence="10">KAS III</shortName>
        <ecNumber evidence="10">2.3.1.180</ecNumber>
    </recommendedName>
    <alternativeName>
        <fullName evidence="10">3-oxoacyl-[acyl-carrier-protein] synthase 3</fullName>
    </alternativeName>
    <alternativeName>
        <fullName evidence="10">3-oxoacyl-[acyl-carrier-protein] synthase III</fullName>
    </alternativeName>
</protein>
<evidence type="ECO:0000256" key="5">
    <source>
        <dbReference type="ARBA" id="ARBA00022832"/>
    </source>
</evidence>
<dbReference type="Pfam" id="PF08541">
    <property type="entry name" value="ACP_syn_III_C"/>
    <property type="match status" value="1"/>
</dbReference>
<name>A0A4U1JFN0_9BACT</name>
<organism evidence="13 14">
    <name type="scientific">Polyangium fumosum</name>
    <dbReference type="NCBI Taxonomy" id="889272"/>
    <lineage>
        <taxon>Bacteria</taxon>
        <taxon>Pseudomonadati</taxon>
        <taxon>Myxococcota</taxon>
        <taxon>Polyangia</taxon>
        <taxon>Polyangiales</taxon>
        <taxon>Polyangiaceae</taxon>
        <taxon>Polyangium</taxon>
    </lineage>
</organism>
<dbReference type="InterPro" id="IPR013747">
    <property type="entry name" value="ACP_syn_III_C"/>
</dbReference>
<keyword evidence="6 10" id="KW-0443">Lipid metabolism</keyword>
<dbReference type="OrthoDB" id="5492919at2"/>
<feature type="domain" description="Beta-ketoacyl-[acyl-carrier-protein] synthase III C-terminal" evidence="11">
    <location>
        <begin position="242"/>
        <end position="331"/>
    </location>
</feature>
<gene>
    <name evidence="10" type="primary">fabH</name>
    <name evidence="13" type="ORF">E8A74_13250</name>
</gene>
<evidence type="ECO:0000313" key="14">
    <source>
        <dbReference type="Proteomes" id="UP000309215"/>
    </source>
</evidence>
<evidence type="ECO:0000259" key="11">
    <source>
        <dbReference type="Pfam" id="PF08541"/>
    </source>
</evidence>
<dbReference type="CDD" id="cd00830">
    <property type="entry name" value="KAS_III"/>
    <property type="match status" value="1"/>
</dbReference>
<dbReference type="HAMAP" id="MF_01815">
    <property type="entry name" value="FabH"/>
    <property type="match status" value="1"/>
</dbReference>
<dbReference type="PANTHER" id="PTHR34069:SF2">
    <property type="entry name" value="BETA-KETOACYL-[ACYL-CARRIER-PROTEIN] SYNTHASE III"/>
    <property type="match status" value="1"/>
</dbReference>
<accession>A0A4U1JFN0</accession>
<dbReference type="GO" id="GO:0004315">
    <property type="term" value="F:3-oxoacyl-[acyl-carrier-protein] synthase activity"/>
    <property type="evidence" value="ECO:0007669"/>
    <property type="project" value="InterPro"/>
</dbReference>
<keyword evidence="7 10" id="KW-0275">Fatty acid biosynthesis</keyword>
<proteinExistence type="inferred from homology"/>
<evidence type="ECO:0000256" key="1">
    <source>
        <dbReference type="ARBA" id="ARBA00008642"/>
    </source>
</evidence>
<evidence type="ECO:0000256" key="7">
    <source>
        <dbReference type="ARBA" id="ARBA00023160"/>
    </source>
</evidence>
<dbReference type="RefSeq" id="WP_136929343.1">
    <property type="nucleotide sequence ID" value="NZ_SSMQ01000011.1"/>
</dbReference>
<feature type="region of interest" description="ACP-binding" evidence="10">
    <location>
        <begin position="259"/>
        <end position="263"/>
    </location>
</feature>
<dbReference type="GO" id="GO:0005737">
    <property type="term" value="C:cytoplasm"/>
    <property type="evidence" value="ECO:0007669"/>
    <property type="project" value="UniProtKB-SubCell"/>
</dbReference>
<feature type="active site" evidence="10">
    <location>
        <position position="288"/>
    </location>
</feature>
<feature type="domain" description="Beta-ketoacyl-[acyl-carrier-protein] synthase III N-terminal" evidence="12">
    <location>
        <begin position="111"/>
        <end position="190"/>
    </location>
</feature>
<evidence type="ECO:0000313" key="13">
    <source>
        <dbReference type="EMBL" id="TKD09233.1"/>
    </source>
</evidence>
<dbReference type="Gene3D" id="3.40.47.10">
    <property type="match status" value="1"/>
</dbReference>
<keyword evidence="2 10" id="KW-0963">Cytoplasm</keyword>
<dbReference type="InterPro" id="IPR004655">
    <property type="entry name" value="FabH"/>
</dbReference>
<evidence type="ECO:0000256" key="8">
    <source>
        <dbReference type="ARBA" id="ARBA00023268"/>
    </source>
</evidence>
<keyword evidence="14" id="KW-1185">Reference proteome</keyword>
<comment type="subunit">
    <text evidence="10">Homodimer.</text>
</comment>
<dbReference type="AlphaFoldDB" id="A0A4U1JFN0"/>
<keyword evidence="8 10" id="KW-0511">Multifunctional enzyme</keyword>
<evidence type="ECO:0000256" key="3">
    <source>
        <dbReference type="ARBA" id="ARBA00022516"/>
    </source>
</evidence>
<comment type="caution">
    <text evidence="13">The sequence shown here is derived from an EMBL/GenBank/DDBJ whole genome shotgun (WGS) entry which is preliminary data.</text>
</comment>
<dbReference type="SUPFAM" id="SSF53901">
    <property type="entry name" value="Thiolase-like"/>
    <property type="match status" value="1"/>
</dbReference>
<sequence>MRASPPRARILGTGRYLPARVVTNDEIAARAGTSDAWLKEHVGVERRHVAAEGETTSDMATAAARAALDAAGLSPADLDLIIVATVSGDSPMPATAATVQQKLGTELVPSFDLAASHAGFLYALAVAEQSISAGATRTALVVGADMLSRRVDPEDRTTAGLFGDGAGAVILGAAGEDGRGILSMRLGADGAMGSLLSIPGGGTGEPMTLERLAAKRNKVRMEGADLFQVSVKKLQVTSMEALKAAGLLSDKLDWVIPQQANRRIVDRIAERLGYSRSKFIENLADVGNTGAASIPIALDEAVRDGRVKPGQNVLLCALGAGITWAASMVRM</sequence>
<comment type="subcellular location">
    <subcellularLocation>
        <location evidence="10">Cytoplasm</location>
    </subcellularLocation>
</comment>
<keyword evidence="3 10" id="KW-0444">Lipid biosynthesis</keyword>
<dbReference type="GO" id="GO:0006633">
    <property type="term" value="P:fatty acid biosynthetic process"/>
    <property type="evidence" value="ECO:0007669"/>
    <property type="project" value="UniProtKB-UniRule"/>
</dbReference>
<keyword evidence="4 10" id="KW-0808">Transferase</keyword>
<dbReference type="NCBIfam" id="NF006829">
    <property type="entry name" value="PRK09352.1"/>
    <property type="match status" value="1"/>
</dbReference>
<evidence type="ECO:0000256" key="10">
    <source>
        <dbReference type="HAMAP-Rule" id="MF_01815"/>
    </source>
</evidence>
<evidence type="ECO:0000256" key="6">
    <source>
        <dbReference type="ARBA" id="ARBA00023098"/>
    </source>
</evidence>
<dbReference type="NCBIfam" id="TIGR00747">
    <property type="entry name" value="fabH"/>
    <property type="match status" value="1"/>
</dbReference>
<dbReference type="InterPro" id="IPR013751">
    <property type="entry name" value="ACP_syn_III_N"/>
</dbReference>
<dbReference type="GO" id="GO:0033818">
    <property type="term" value="F:beta-ketoacyl-acyl-carrier-protein synthase III activity"/>
    <property type="evidence" value="ECO:0007669"/>
    <property type="project" value="UniProtKB-UniRule"/>
</dbReference>
<comment type="catalytic activity">
    <reaction evidence="10">
        <text>malonyl-[ACP] + acetyl-CoA + H(+) = 3-oxobutanoyl-[ACP] + CO2 + CoA</text>
        <dbReference type="Rhea" id="RHEA:12080"/>
        <dbReference type="Rhea" id="RHEA-COMP:9623"/>
        <dbReference type="Rhea" id="RHEA-COMP:9625"/>
        <dbReference type="ChEBI" id="CHEBI:15378"/>
        <dbReference type="ChEBI" id="CHEBI:16526"/>
        <dbReference type="ChEBI" id="CHEBI:57287"/>
        <dbReference type="ChEBI" id="CHEBI:57288"/>
        <dbReference type="ChEBI" id="CHEBI:78449"/>
        <dbReference type="ChEBI" id="CHEBI:78450"/>
        <dbReference type="EC" id="2.3.1.180"/>
    </reaction>
</comment>
<dbReference type="UniPathway" id="UPA00094"/>
<reference evidence="13 14" key="1">
    <citation type="submission" date="2019-04" db="EMBL/GenBank/DDBJ databases">
        <authorList>
            <person name="Li Y."/>
            <person name="Wang J."/>
        </authorList>
    </citation>
    <scope>NUCLEOTIDE SEQUENCE [LARGE SCALE GENOMIC DNA]</scope>
    <source>
        <strain evidence="13 14">DSM 14668</strain>
    </source>
</reference>
<dbReference type="InterPro" id="IPR016039">
    <property type="entry name" value="Thiolase-like"/>
</dbReference>
<comment type="caution">
    <text evidence="10">Lacks conserved residue(s) required for the propagation of feature annotation.</text>
</comment>
<dbReference type="EMBL" id="SSMQ01000011">
    <property type="protein sequence ID" value="TKD09233.1"/>
    <property type="molecule type" value="Genomic_DNA"/>
</dbReference>
<keyword evidence="9 10" id="KW-0012">Acyltransferase</keyword>
<evidence type="ECO:0000259" key="12">
    <source>
        <dbReference type="Pfam" id="PF08545"/>
    </source>
</evidence>
<dbReference type="PANTHER" id="PTHR34069">
    <property type="entry name" value="3-OXOACYL-[ACYL-CARRIER-PROTEIN] SYNTHASE 3"/>
    <property type="match status" value="1"/>
</dbReference>
<dbReference type="GO" id="GO:0044550">
    <property type="term" value="P:secondary metabolite biosynthetic process"/>
    <property type="evidence" value="ECO:0007669"/>
    <property type="project" value="TreeGrafter"/>
</dbReference>
<dbReference type="Pfam" id="PF08545">
    <property type="entry name" value="ACP_syn_III"/>
    <property type="match status" value="1"/>
</dbReference>
<comment type="similarity">
    <text evidence="1 10">Belongs to the thiolase-like superfamily. FabH family.</text>
</comment>
<comment type="domain">
    <text evidence="10">The last Arg residue of the ACP-binding site is essential for the weak association between ACP/AcpP and FabH.</text>
</comment>
<comment type="pathway">
    <text evidence="10">Lipid metabolism; fatty acid biosynthesis.</text>
</comment>
<evidence type="ECO:0000256" key="2">
    <source>
        <dbReference type="ARBA" id="ARBA00022490"/>
    </source>
</evidence>
<dbReference type="Proteomes" id="UP000309215">
    <property type="component" value="Unassembled WGS sequence"/>
</dbReference>
<dbReference type="EC" id="2.3.1.180" evidence="10"/>
<evidence type="ECO:0000256" key="4">
    <source>
        <dbReference type="ARBA" id="ARBA00022679"/>
    </source>
</evidence>
<comment type="function">
    <text evidence="10">Catalyzes the condensation reaction of fatty acid synthesis by the addition to an acyl acceptor of two carbons from malonyl-ACP. Catalyzes the first condensation reaction which initiates fatty acid synthesis and may therefore play a role in governing the total rate of fatty acid production. Possesses both acetoacetyl-ACP synthase and acetyl transacylase activities. Its substrate specificity determines the biosynthesis of branched-chain and/or straight-chain of fatty acids.</text>
</comment>